<dbReference type="AlphaFoldDB" id="A0A174C2R0"/>
<comment type="caution">
    <text evidence="2">The sequence shown here is derived from an EMBL/GenBank/DDBJ whole genome shotgun (WGS) entry which is preliminary data.</text>
</comment>
<keyword evidence="1" id="KW-1133">Transmembrane helix</keyword>
<dbReference type="Proteomes" id="UP000220005">
    <property type="component" value="Unassembled WGS sequence"/>
</dbReference>
<evidence type="ECO:0000313" key="2">
    <source>
        <dbReference type="EMBL" id="PDX81810.1"/>
    </source>
</evidence>
<organism evidence="2 3">
    <name type="scientific">Faecalibacterium prausnitzii</name>
    <dbReference type="NCBI Taxonomy" id="853"/>
    <lineage>
        <taxon>Bacteria</taxon>
        <taxon>Bacillati</taxon>
        <taxon>Bacillota</taxon>
        <taxon>Clostridia</taxon>
        <taxon>Eubacteriales</taxon>
        <taxon>Oscillospiraceae</taxon>
        <taxon>Faecalibacterium</taxon>
    </lineage>
</organism>
<feature type="transmembrane region" description="Helical" evidence="1">
    <location>
        <begin position="29"/>
        <end position="48"/>
    </location>
</feature>
<feature type="transmembrane region" description="Helical" evidence="1">
    <location>
        <begin position="6"/>
        <end position="22"/>
    </location>
</feature>
<keyword evidence="1" id="KW-0812">Transmembrane</keyword>
<gene>
    <name evidence="2" type="ORF">CGS58_04585</name>
</gene>
<reference evidence="2 3" key="1">
    <citation type="journal article" date="2017" name="Front. Microbiol.">
        <title>New Insights into the Diversity of the Genus Faecalibacterium.</title>
        <authorList>
            <person name="Benevides L."/>
            <person name="Burman S."/>
            <person name="Martin R."/>
            <person name="Robert V."/>
            <person name="Thomas M."/>
            <person name="Miquel S."/>
            <person name="Chain F."/>
            <person name="Sokol H."/>
            <person name="Bermudez-Humaran L.G."/>
            <person name="Morrison M."/>
            <person name="Langella P."/>
            <person name="Azevedo V.A."/>
            <person name="Chatel J.M."/>
            <person name="Soares S."/>
        </authorList>
    </citation>
    <scope>NUCLEOTIDE SEQUENCE [LARGE SCALE GENOMIC DNA]</scope>
    <source>
        <strain evidence="2 3">CNCM I 4575</strain>
    </source>
</reference>
<dbReference type="EMBL" id="NMTY01000009">
    <property type="protein sequence ID" value="PDX81810.1"/>
    <property type="molecule type" value="Genomic_DNA"/>
</dbReference>
<feature type="transmembrane region" description="Helical" evidence="1">
    <location>
        <begin position="54"/>
        <end position="75"/>
    </location>
</feature>
<evidence type="ECO:0000256" key="1">
    <source>
        <dbReference type="SAM" id="Phobius"/>
    </source>
</evidence>
<protein>
    <submittedName>
        <fullName evidence="2">Uncharacterized protein</fullName>
    </submittedName>
</protein>
<keyword evidence="1" id="KW-0472">Membrane</keyword>
<dbReference type="RefSeq" id="WP_055191467.1">
    <property type="nucleotide sequence ID" value="NZ_NMTY01000009.1"/>
</dbReference>
<accession>A0A174C2R0</accession>
<evidence type="ECO:0000313" key="3">
    <source>
        <dbReference type="Proteomes" id="UP000220005"/>
    </source>
</evidence>
<proteinExistence type="predicted"/>
<name>A0A174C2R0_9FIRM</name>
<sequence length="76" mass="7926">MSSFIEFTTIALVLVYIGVAAWKICTCRTISGSIGVSCAFLIGGFFILPVAYSVATVVCWVAAIAIVLALIGAFFG</sequence>